<dbReference type="GO" id="GO:0000978">
    <property type="term" value="F:RNA polymerase II cis-regulatory region sequence-specific DNA binding"/>
    <property type="evidence" value="ECO:0007669"/>
    <property type="project" value="TreeGrafter"/>
</dbReference>
<feature type="domain" description="C2H2-type" evidence="9">
    <location>
        <begin position="544"/>
        <end position="571"/>
    </location>
</feature>
<evidence type="ECO:0000256" key="5">
    <source>
        <dbReference type="ARBA" id="ARBA00022833"/>
    </source>
</evidence>
<dbReference type="WBParaSite" id="scaffold7610_cov149.g12234">
    <property type="protein sequence ID" value="scaffold7610_cov149.g12234"/>
    <property type="gene ID" value="scaffold7610_cov149.g12234"/>
</dbReference>
<dbReference type="InterPro" id="IPR013087">
    <property type="entry name" value="Znf_C2H2_type"/>
</dbReference>
<evidence type="ECO:0000256" key="6">
    <source>
        <dbReference type="ARBA" id="ARBA00023242"/>
    </source>
</evidence>
<dbReference type="Pfam" id="PF00096">
    <property type="entry name" value="zf-C2H2"/>
    <property type="match status" value="3"/>
</dbReference>
<dbReference type="PANTHER" id="PTHR23235:SF165">
    <property type="entry name" value="TRANSCRIPTION FACTOR BTD"/>
    <property type="match status" value="1"/>
</dbReference>
<keyword evidence="5" id="KW-0862">Zinc</keyword>
<dbReference type="GO" id="GO:0005634">
    <property type="term" value="C:nucleus"/>
    <property type="evidence" value="ECO:0007669"/>
    <property type="project" value="UniProtKB-SubCell"/>
</dbReference>
<feature type="region of interest" description="Disordered" evidence="8">
    <location>
        <begin position="568"/>
        <end position="591"/>
    </location>
</feature>
<feature type="region of interest" description="Disordered" evidence="8">
    <location>
        <begin position="130"/>
        <end position="151"/>
    </location>
</feature>
<dbReference type="AlphaFoldDB" id="A0A915N7Q4"/>
<evidence type="ECO:0000313" key="11">
    <source>
        <dbReference type="WBParaSite" id="scaffold7610_cov149.g12234"/>
    </source>
</evidence>
<keyword evidence="6" id="KW-0539">Nucleus</keyword>
<dbReference type="FunFam" id="3.30.160.60:FF:000018">
    <property type="entry name" value="Krueppel-like factor 15"/>
    <property type="match status" value="1"/>
</dbReference>
<dbReference type="GO" id="GO:0000981">
    <property type="term" value="F:DNA-binding transcription factor activity, RNA polymerase II-specific"/>
    <property type="evidence" value="ECO:0007669"/>
    <property type="project" value="TreeGrafter"/>
</dbReference>
<accession>A0A915N7Q4</accession>
<reference evidence="11" key="1">
    <citation type="submission" date="2022-11" db="UniProtKB">
        <authorList>
            <consortium name="WormBaseParasite"/>
        </authorList>
    </citation>
    <scope>IDENTIFICATION</scope>
</reference>
<dbReference type="PANTHER" id="PTHR23235">
    <property type="entry name" value="KRUEPPEL-LIKE TRANSCRIPTION FACTOR"/>
    <property type="match status" value="1"/>
</dbReference>
<keyword evidence="4 7" id="KW-0863">Zinc-finger</keyword>
<feature type="compositionally biased region" description="Low complexity" evidence="8">
    <location>
        <begin position="364"/>
        <end position="380"/>
    </location>
</feature>
<dbReference type="InterPro" id="IPR036236">
    <property type="entry name" value="Znf_C2H2_sf"/>
</dbReference>
<evidence type="ECO:0000259" key="9">
    <source>
        <dbReference type="PROSITE" id="PS50157"/>
    </source>
</evidence>
<dbReference type="GO" id="GO:0008270">
    <property type="term" value="F:zinc ion binding"/>
    <property type="evidence" value="ECO:0007669"/>
    <property type="project" value="UniProtKB-KW"/>
</dbReference>
<evidence type="ECO:0000256" key="7">
    <source>
        <dbReference type="PROSITE-ProRule" id="PRU00042"/>
    </source>
</evidence>
<sequence length="630" mass="67984">MPPKPKIVKSTNNQSNVQNNQQNIIQNQQQQTFQAIPQSSLFSSFNSKQPSISFTTSNTASTNSSNNVISPTNTSNFASFGGNIMVGAATNQQQQQQTPGTSQRKIQQQMVQLLVPTSVPSQLMTNNNEVSNAGGSSVGVSNSGGIQTSTITRPNPQIIFLQQPQQTLQQQNIARSTVGSNNTNSTPTTSPPVATTAIPFQSTAALGGQFVLLAAATPAKGNGGQQQFQLIPITQLITAQPCTSTQQMNSTGKQPQLLFQVAGQTIQNNNNQNNGQPLLISQQQQQPFQTIQFQPIDPSKFMSGGVVTSSTASTTATTNQVSNSGSITTQTGLSTQTISTSARKVSAQTKQKREPKKSPVKTEPQQTQQQVQHPQSTQHQLTPVSKSQQIITLGSLSFQQDPNDPQKWIITNDSGGSSNVKTPQKTMQGANAASKIVKTDVKQPPLEGGFNPQLPITNIGGSKRIACSCPNCVNGIKGGLEKGRQHICHICNKTYGKTSHLRAHLRGHEGNKPFACDWPACPRRFTRSDELQRHRRTHTGEKRFTCPQCSKRFMRSDHLTKHVRTHIGVSQRPTTAASNTTSSNNTNTTTNANNLNTLRAVGSNLILQPQPITSNTTIVDDRGIKLEVLS</sequence>
<feature type="region of interest" description="Disordered" evidence="8">
    <location>
        <begin position="315"/>
        <end position="386"/>
    </location>
</feature>
<protein>
    <submittedName>
        <fullName evidence="11">C2H2-type domain-containing protein</fullName>
    </submittedName>
</protein>
<evidence type="ECO:0000256" key="1">
    <source>
        <dbReference type="ARBA" id="ARBA00004123"/>
    </source>
</evidence>
<name>A0A915N7Q4_MELJA</name>
<dbReference type="Gene3D" id="3.30.160.60">
    <property type="entry name" value="Classic Zinc Finger"/>
    <property type="match status" value="3"/>
</dbReference>
<evidence type="ECO:0000256" key="4">
    <source>
        <dbReference type="ARBA" id="ARBA00022771"/>
    </source>
</evidence>
<evidence type="ECO:0000256" key="3">
    <source>
        <dbReference type="ARBA" id="ARBA00022737"/>
    </source>
</evidence>
<proteinExistence type="predicted"/>
<organism evidence="10 11">
    <name type="scientific">Meloidogyne javanica</name>
    <name type="common">Root-knot nematode worm</name>
    <dbReference type="NCBI Taxonomy" id="6303"/>
    <lineage>
        <taxon>Eukaryota</taxon>
        <taxon>Metazoa</taxon>
        <taxon>Ecdysozoa</taxon>
        <taxon>Nematoda</taxon>
        <taxon>Chromadorea</taxon>
        <taxon>Rhabditida</taxon>
        <taxon>Tylenchina</taxon>
        <taxon>Tylenchomorpha</taxon>
        <taxon>Tylenchoidea</taxon>
        <taxon>Meloidogynidae</taxon>
        <taxon>Meloidogyninae</taxon>
        <taxon>Meloidogyne</taxon>
        <taxon>Meloidogyne incognita group</taxon>
    </lineage>
</organism>
<evidence type="ECO:0000256" key="2">
    <source>
        <dbReference type="ARBA" id="ARBA00022723"/>
    </source>
</evidence>
<dbReference type="SUPFAM" id="SSF57667">
    <property type="entry name" value="beta-beta-alpha zinc fingers"/>
    <property type="match status" value="2"/>
</dbReference>
<feature type="compositionally biased region" description="Low complexity" evidence="8">
    <location>
        <begin position="130"/>
        <end position="145"/>
    </location>
</feature>
<evidence type="ECO:0000313" key="10">
    <source>
        <dbReference type="Proteomes" id="UP000887561"/>
    </source>
</evidence>
<dbReference type="FunFam" id="3.30.160.60:FF:000026">
    <property type="entry name" value="Transcription factor Sp3"/>
    <property type="match status" value="1"/>
</dbReference>
<evidence type="ECO:0000256" key="8">
    <source>
        <dbReference type="SAM" id="MobiDB-lite"/>
    </source>
</evidence>
<dbReference type="Proteomes" id="UP000887561">
    <property type="component" value="Unplaced"/>
</dbReference>
<keyword evidence="10" id="KW-1185">Reference proteome</keyword>
<keyword evidence="2" id="KW-0479">Metal-binding</keyword>
<feature type="domain" description="C2H2-type" evidence="9">
    <location>
        <begin position="486"/>
        <end position="513"/>
    </location>
</feature>
<dbReference type="PROSITE" id="PS00028">
    <property type="entry name" value="ZINC_FINGER_C2H2_1"/>
    <property type="match status" value="3"/>
</dbReference>
<keyword evidence="3" id="KW-0677">Repeat</keyword>
<feature type="compositionally biased region" description="Low complexity" evidence="8">
    <location>
        <begin position="574"/>
        <end position="591"/>
    </location>
</feature>
<feature type="domain" description="C2H2-type" evidence="9">
    <location>
        <begin position="514"/>
        <end position="543"/>
    </location>
</feature>
<comment type="subcellular location">
    <subcellularLocation>
        <location evidence="1">Nucleus</location>
    </subcellularLocation>
</comment>
<dbReference type="PROSITE" id="PS50157">
    <property type="entry name" value="ZINC_FINGER_C2H2_2"/>
    <property type="match status" value="3"/>
</dbReference>
<dbReference type="SMART" id="SM00355">
    <property type="entry name" value="ZnF_C2H2"/>
    <property type="match status" value="3"/>
</dbReference>
<feature type="compositionally biased region" description="Polar residues" evidence="8">
    <location>
        <begin position="325"/>
        <end position="349"/>
    </location>
</feature>
<feature type="compositionally biased region" description="Low complexity" evidence="8">
    <location>
        <begin position="315"/>
        <end position="324"/>
    </location>
</feature>